<feature type="transmembrane region" description="Helical" evidence="2">
    <location>
        <begin position="99"/>
        <end position="119"/>
    </location>
</feature>
<feature type="transmembrane region" description="Helical" evidence="2">
    <location>
        <begin position="12"/>
        <end position="30"/>
    </location>
</feature>
<dbReference type="AlphaFoldDB" id="A0A840PYS9"/>
<comment type="caution">
    <text evidence="3">The sequence shown here is derived from an EMBL/GenBank/DDBJ whole genome shotgun (WGS) entry which is preliminary data.</text>
</comment>
<organism evidence="3 4">
    <name type="scientific">Saccharopolyspora phatthalungensis</name>
    <dbReference type="NCBI Taxonomy" id="664693"/>
    <lineage>
        <taxon>Bacteria</taxon>
        <taxon>Bacillati</taxon>
        <taxon>Actinomycetota</taxon>
        <taxon>Actinomycetes</taxon>
        <taxon>Pseudonocardiales</taxon>
        <taxon>Pseudonocardiaceae</taxon>
        <taxon>Saccharopolyspora</taxon>
    </lineage>
</organism>
<evidence type="ECO:0000313" key="4">
    <source>
        <dbReference type="Proteomes" id="UP000584374"/>
    </source>
</evidence>
<gene>
    <name evidence="3" type="ORF">BJ970_000668</name>
</gene>
<name>A0A840PYS9_9PSEU</name>
<accession>A0A840PYS9</accession>
<feature type="compositionally biased region" description="Basic and acidic residues" evidence="1">
    <location>
        <begin position="51"/>
        <end position="62"/>
    </location>
</feature>
<keyword evidence="4" id="KW-1185">Reference proteome</keyword>
<evidence type="ECO:0000256" key="2">
    <source>
        <dbReference type="SAM" id="Phobius"/>
    </source>
</evidence>
<sequence>MLEIADKLGSVLSALIGLVGLVLTGYGLWLQRRTTPTPPVLQPPPADPPEPEPRLEVPDRSDWVPPSTHLPPGSQGYGGPPPMPHPRVEAPTPAPRRTALVVGLVLLGVAAVLGVVTWIL</sequence>
<feature type="region of interest" description="Disordered" evidence="1">
    <location>
        <begin position="34"/>
        <end position="92"/>
    </location>
</feature>
<dbReference type="Proteomes" id="UP000584374">
    <property type="component" value="Unassembled WGS sequence"/>
</dbReference>
<keyword evidence="2" id="KW-0812">Transmembrane</keyword>
<dbReference type="RefSeq" id="WP_184723515.1">
    <property type="nucleotide sequence ID" value="NZ_JACHIW010000001.1"/>
</dbReference>
<dbReference type="EMBL" id="JACHIW010000001">
    <property type="protein sequence ID" value="MBB5153134.1"/>
    <property type="molecule type" value="Genomic_DNA"/>
</dbReference>
<evidence type="ECO:0000313" key="3">
    <source>
        <dbReference type="EMBL" id="MBB5153134.1"/>
    </source>
</evidence>
<protein>
    <submittedName>
        <fullName evidence="3">Uncharacterized protein</fullName>
    </submittedName>
</protein>
<feature type="compositionally biased region" description="Pro residues" evidence="1">
    <location>
        <begin position="36"/>
        <end position="48"/>
    </location>
</feature>
<reference evidence="3 4" key="1">
    <citation type="submission" date="2020-08" db="EMBL/GenBank/DDBJ databases">
        <title>Sequencing the genomes of 1000 actinobacteria strains.</title>
        <authorList>
            <person name="Klenk H.-P."/>
        </authorList>
    </citation>
    <scope>NUCLEOTIDE SEQUENCE [LARGE SCALE GENOMIC DNA]</scope>
    <source>
        <strain evidence="3 4">DSM 45584</strain>
    </source>
</reference>
<proteinExistence type="predicted"/>
<keyword evidence="2" id="KW-1133">Transmembrane helix</keyword>
<keyword evidence="2" id="KW-0472">Membrane</keyword>
<evidence type="ECO:0000256" key="1">
    <source>
        <dbReference type="SAM" id="MobiDB-lite"/>
    </source>
</evidence>